<protein>
    <submittedName>
        <fullName evidence="1">Uncharacterized protein</fullName>
    </submittedName>
</protein>
<dbReference type="EMBL" id="NHYE01001210">
    <property type="protein sequence ID" value="PPQ97665.1"/>
    <property type="molecule type" value="Genomic_DNA"/>
</dbReference>
<proteinExistence type="predicted"/>
<dbReference type="STRING" id="231916.A0A409Y3S8"/>
<sequence length="362" mass="40827">MENGSRLKQCAQRHVRDAIQGALPLNISMKKNFTPSKPAWIGRSDPADWQVYDLARLTDPDGLHRMSVTRWSGNLQNLTNIYLRTCHPLVDSEKRAVGVMGGMPKDVHWDDLQLEAAHKIEDARTRLSFKDKDRHHRRGDFPAIAVGVSYGGGQSMPGVLRQESQNAPIIRDLMQTKALQSVAGFANCLFEAYAPRLFKSYQSTLEALEAWSPHIIRNYPNTAFAASSINFGPRTESFPHIDYRNLSWGWCAITAFGNYDHTKGGHLVLWDLKQIIEFPPGSTIIIPSAMIRHSNTPIAAHETRYSYAQYSAGGLFRFVNNGCKTDEAWLSSATRSEKAQREEDRKSRWQDGVGLLSYLHEL</sequence>
<evidence type="ECO:0000313" key="2">
    <source>
        <dbReference type="Proteomes" id="UP000284706"/>
    </source>
</evidence>
<dbReference type="AlphaFoldDB" id="A0A409Y3S8"/>
<reference evidence="1 2" key="1">
    <citation type="journal article" date="2018" name="Evol. Lett.">
        <title>Horizontal gene cluster transfer increased hallucinogenic mushroom diversity.</title>
        <authorList>
            <person name="Reynolds H.T."/>
            <person name="Vijayakumar V."/>
            <person name="Gluck-Thaler E."/>
            <person name="Korotkin H.B."/>
            <person name="Matheny P.B."/>
            <person name="Slot J.C."/>
        </authorList>
    </citation>
    <scope>NUCLEOTIDE SEQUENCE [LARGE SCALE GENOMIC DNA]</scope>
    <source>
        <strain evidence="1 2">SRW20</strain>
    </source>
</reference>
<name>A0A409Y3S8_9AGAR</name>
<keyword evidence="2" id="KW-1185">Reference proteome</keyword>
<evidence type="ECO:0000313" key="1">
    <source>
        <dbReference type="EMBL" id="PPQ97665.1"/>
    </source>
</evidence>
<dbReference type="Proteomes" id="UP000284706">
    <property type="component" value="Unassembled WGS sequence"/>
</dbReference>
<comment type="caution">
    <text evidence="1">The sequence shown here is derived from an EMBL/GenBank/DDBJ whole genome shotgun (WGS) entry which is preliminary data.</text>
</comment>
<gene>
    <name evidence="1" type="ORF">CVT26_002477</name>
</gene>
<accession>A0A409Y3S8</accession>
<dbReference type="InParanoid" id="A0A409Y3S8"/>
<dbReference type="Gene3D" id="3.60.130.30">
    <property type="match status" value="1"/>
</dbReference>
<organism evidence="1 2">
    <name type="scientific">Gymnopilus dilepis</name>
    <dbReference type="NCBI Taxonomy" id="231916"/>
    <lineage>
        <taxon>Eukaryota</taxon>
        <taxon>Fungi</taxon>
        <taxon>Dikarya</taxon>
        <taxon>Basidiomycota</taxon>
        <taxon>Agaricomycotina</taxon>
        <taxon>Agaricomycetes</taxon>
        <taxon>Agaricomycetidae</taxon>
        <taxon>Agaricales</taxon>
        <taxon>Agaricineae</taxon>
        <taxon>Hymenogastraceae</taxon>
        <taxon>Gymnopilus</taxon>
    </lineage>
</organism>
<dbReference type="OrthoDB" id="3202607at2759"/>